<proteinExistence type="predicted"/>
<organism evidence="2 3">
    <name type="scientific">Bifidobacterium animalis subsp. lactis</name>
    <name type="common">Bifidobacterium lactis</name>
    <dbReference type="NCBI Taxonomy" id="302911"/>
    <lineage>
        <taxon>Bacteria</taxon>
        <taxon>Bacillati</taxon>
        <taxon>Actinomycetota</taxon>
        <taxon>Actinomycetes</taxon>
        <taxon>Bifidobacteriales</taxon>
        <taxon>Bifidobacteriaceae</taxon>
        <taxon>Bifidobacterium</taxon>
    </lineage>
</organism>
<evidence type="ECO:0000313" key="3">
    <source>
        <dbReference type="Proteomes" id="UP000293613"/>
    </source>
</evidence>
<name>A0A315RX07_BIFAN</name>
<protein>
    <submittedName>
        <fullName evidence="2">Uncharacterized protein</fullName>
    </submittedName>
</protein>
<keyword evidence="1" id="KW-1133">Transmembrane helix</keyword>
<dbReference type="OMA" id="VIPTCAM"/>
<sequence>MTASKPARGRRIAVYVALIPLCALLALPGAIGMVQAIRILLGCDHAAGYSTGVRELEAWTSLLFTTPLAVMPTCAMIIFVVLAITEASRGKSPPSSPSRRL</sequence>
<keyword evidence="1" id="KW-0812">Transmembrane</keyword>
<dbReference type="RefSeq" id="WP_004218607.1">
    <property type="nucleotide sequence ID" value="NZ_CAKMAC010000005.1"/>
</dbReference>
<feature type="transmembrane region" description="Helical" evidence="1">
    <location>
        <begin position="12"/>
        <end position="41"/>
    </location>
</feature>
<accession>A0A315RX07</accession>
<dbReference type="GeneID" id="29696605"/>
<keyword evidence="1" id="KW-0472">Membrane</keyword>
<dbReference type="Proteomes" id="UP000293613">
    <property type="component" value="Unassembled WGS sequence"/>
</dbReference>
<reference evidence="2 3" key="1">
    <citation type="journal article" date="2019" name="Appl. Environ. Microbiol.">
        <title>Dissecting the evolutionary development of the Bifidobacterium animalis species through comparative genomics analyses.</title>
        <authorList>
            <person name="Lugli G.A."/>
            <person name="Mancino W."/>
            <person name="Milani C."/>
            <person name="Duranti S."/>
            <person name="Mancabelli L."/>
            <person name="Napoli S."/>
            <person name="Mangifesta M."/>
            <person name="Viappiani A."/>
            <person name="Anzalone R."/>
            <person name="Longhi G."/>
            <person name="van Sinderen D."/>
            <person name="Ventura M."/>
            <person name="Turroni F."/>
        </authorList>
    </citation>
    <scope>NUCLEOTIDE SEQUENCE [LARGE SCALE GENOMIC DNA]</scope>
    <source>
        <strain evidence="2 3">2011B</strain>
    </source>
</reference>
<feature type="transmembrane region" description="Helical" evidence="1">
    <location>
        <begin position="61"/>
        <end position="84"/>
    </location>
</feature>
<gene>
    <name evidence="2" type="ORF">PG2011B_1245</name>
</gene>
<evidence type="ECO:0000256" key="1">
    <source>
        <dbReference type="SAM" id="Phobius"/>
    </source>
</evidence>
<comment type="caution">
    <text evidence="2">The sequence shown here is derived from an EMBL/GenBank/DDBJ whole genome shotgun (WGS) entry which is preliminary data.</text>
</comment>
<dbReference type="EMBL" id="RSCO01000028">
    <property type="protein sequence ID" value="RYM94530.1"/>
    <property type="molecule type" value="Genomic_DNA"/>
</dbReference>
<evidence type="ECO:0000313" key="2">
    <source>
        <dbReference type="EMBL" id="RYM94530.1"/>
    </source>
</evidence>
<dbReference type="AlphaFoldDB" id="A0A315RX07"/>